<keyword evidence="3" id="KW-0560">Oxidoreductase</keyword>
<dbReference type="HOGENOM" id="CLU_026673_11_0_6"/>
<dbReference type="SUPFAM" id="SSF50129">
    <property type="entry name" value="GroES-like"/>
    <property type="match status" value="1"/>
</dbReference>
<evidence type="ECO:0000256" key="1">
    <source>
        <dbReference type="ARBA" id="ARBA00022723"/>
    </source>
</evidence>
<evidence type="ECO:0000313" key="7">
    <source>
        <dbReference type="Proteomes" id="UP000014585"/>
    </source>
</evidence>
<dbReference type="InterPro" id="IPR002328">
    <property type="entry name" value="ADH_Zn_CS"/>
</dbReference>
<dbReference type="AlphaFoldDB" id="S3JA79"/>
<dbReference type="SMART" id="SM00829">
    <property type="entry name" value="PKS_ER"/>
    <property type="match status" value="1"/>
</dbReference>
<sequence>MIEPLSKLDGVKIMQSITVRTPNDLVIEEREDPHPEAGEVRMRVASAGICGSDLHIWRGHNPFAKYPRVIGHEFFGHVDAVGEGVDTNLLGARVAGDPVVSCGRCYPCSVGRPNVCEELQVIGVHRDGGFSEYVTLPAKNVHIVPDAISDDEATMIEPFTIAANLCSQLTPGKLDTALVYGAGPMGLTCIQALRGVYGVKEVIAVDRIEERLQMAKTCGADRVINNAGLDLVEELTVLGILPTVIIDAACHPSILPEAIRLASPAARIGIMGFASEPCVISQQGITSKELTIYSSRLNSNRFSQVISWMLAGLIQPKKLITHHFNYVQIIEAMETFEKDQQHCCKVLLNF</sequence>
<organism evidence="6 7">
    <name type="scientific">Cedecea davisae DSM 4568</name>
    <dbReference type="NCBI Taxonomy" id="566551"/>
    <lineage>
        <taxon>Bacteria</taxon>
        <taxon>Pseudomonadati</taxon>
        <taxon>Pseudomonadota</taxon>
        <taxon>Gammaproteobacteria</taxon>
        <taxon>Enterobacterales</taxon>
        <taxon>Enterobacteriaceae</taxon>
        <taxon>Cedecea</taxon>
    </lineage>
</organism>
<evidence type="ECO:0000256" key="4">
    <source>
        <dbReference type="RuleBase" id="RU361277"/>
    </source>
</evidence>
<dbReference type="SUPFAM" id="SSF51735">
    <property type="entry name" value="NAD(P)-binding Rossmann-fold domains"/>
    <property type="match status" value="1"/>
</dbReference>
<dbReference type="PANTHER" id="PTHR43401">
    <property type="entry name" value="L-THREONINE 3-DEHYDROGENASE"/>
    <property type="match status" value="1"/>
</dbReference>
<dbReference type="CDD" id="cd08261">
    <property type="entry name" value="Zn_ADH7"/>
    <property type="match status" value="1"/>
</dbReference>
<dbReference type="GO" id="GO:0016616">
    <property type="term" value="F:oxidoreductase activity, acting on the CH-OH group of donors, NAD or NADP as acceptor"/>
    <property type="evidence" value="ECO:0007669"/>
    <property type="project" value="UniProtKB-ARBA"/>
</dbReference>
<dbReference type="Proteomes" id="UP000014585">
    <property type="component" value="Unassembled WGS sequence"/>
</dbReference>
<dbReference type="Gene3D" id="3.90.180.10">
    <property type="entry name" value="Medium-chain alcohol dehydrogenases, catalytic domain"/>
    <property type="match status" value="1"/>
</dbReference>
<dbReference type="Gene3D" id="3.40.50.720">
    <property type="entry name" value="NAD(P)-binding Rossmann-like Domain"/>
    <property type="match status" value="1"/>
</dbReference>
<evidence type="ECO:0000259" key="5">
    <source>
        <dbReference type="SMART" id="SM00829"/>
    </source>
</evidence>
<dbReference type="PATRIC" id="fig|566551.4.peg.2106"/>
<comment type="similarity">
    <text evidence="4">Belongs to the zinc-containing alcohol dehydrogenase family.</text>
</comment>
<dbReference type="InterPro" id="IPR036291">
    <property type="entry name" value="NAD(P)-bd_dom_sf"/>
</dbReference>
<dbReference type="NCBIfam" id="NF007489">
    <property type="entry name" value="PRK10083.1"/>
    <property type="match status" value="1"/>
</dbReference>
<dbReference type="EMBL" id="ATDT01000020">
    <property type="protein sequence ID" value="EPF17052.1"/>
    <property type="molecule type" value="Genomic_DNA"/>
</dbReference>
<gene>
    <name evidence="6" type="ORF">HMPREF0201_02287</name>
</gene>
<keyword evidence="1 4" id="KW-0479">Metal-binding</keyword>
<dbReference type="STRING" id="566551.HMPREF0201_02287"/>
<protein>
    <submittedName>
        <fullName evidence="6">GroES-like protein</fullName>
    </submittedName>
</protein>
<comment type="caution">
    <text evidence="6">The sequence shown here is derived from an EMBL/GenBank/DDBJ whole genome shotgun (WGS) entry which is preliminary data.</text>
</comment>
<dbReference type="InterPro" id="IPR050129">
    <property type="entry name" value="Zn_alcohol_dh"/>
</dbReference>
<reference evidence="6 7" key="1">
    <citation type="submission" date="2013-04" db="EMBL/GenBank/DDBJ databases">
        <authorList>
            <person name="Weinstock G."/>
            <person name="Sodergren E."/>
            <person name="Lobos E.A."/>
            <person name="Fulton L."/>
            <person name="Fulton R."/>
            <person name="Courtney L."/>
            <person name="Fronick C."/>
            <person name="O'Laughlin M."/>
            <person name="Godfrey J."/>
            <person name="Wilson R.M."/>
            <person name="Miner T."/>
            <person name="Farmer C."/>
            <person name="Delehaunty K."/>
            <person name="Cordes M."/>
            <person name="Minx P."/>
            <person name="Tomlinson C."/>
            <person name="Chen J."/>
            <person name="Wollam A."/>
            <person name="Pepin K.H."/>
            <person name="Palsikar V.B."/>
            <person name="Zhang X."/>
            <person name="Suruliraj S."/>
            <person name="Perna N.T."/>
            <person name="Plunkett G."/>
            <person name="Warren W."/>
            <person name="Mitreva M."/>
            <person name="Mardis E.R."/>
            <person name="Wilson R.K."/>
        </authorList>
    </citation>
    <scope>NUCLEOTIDE SEQUENCE [LARGE SCALE GENOMIC DNA]</scope>
    <source>
        <strain evidence="6 7">DSM 4568</strain>
    </source>
</reference>
<evidence type="ECO:0000256" key="3">
    <source>
        <dbReference type="ARBA" id="ARBA00023002"/>
    </source>
</evidence>
<comment type="cofactor">
    <cofactor evidence="4">
        <name>Zn(2+)</name>
        <dbReference type="ChEBI" id="CHEBI:29105"/>
    </cofactor>
</comment>
<keyword evidence="2 4" id="KW-0862">Zinc</keyword>
<dbReference type="Pfam" id="PF08240">
    <property type="entry name" value="ADH_N"/>
    <property type="match status" value="1"/>
</dbReference>
<evidence type="ECO:0000313" key="6">
    <source>
        <dbReference type="EMBL" id="EPF17052.1"/>
    </source>
</evidence>
<feature type="domain" description="Enoyl reductase (ER)" evidence="5">
    <location>
        <begin position="20"/>
        <end position="348"/>
    </location>
</feature>
<accession>S3JA79</accession>
<dbReference type="PANTHER" id="PTHR43401:SF2">
    <property type="entry name" value="L-THREONINE 3-DEHYDROGENASE"/>
    <property type="match status" value="1"/>
</dbReference>
<dbReference type="PROSITE" id="PS00059">
    <property type="entry name" value="ADH_ZINC"/>
    <property type="match status" value="1"/>
</dbReference>
<dbReference type="Pfam" id="PF00107">
    <property type="entry name" value="ADH_zinc_N"/>
    <property type="match status" value="1"/>
</dbReference>
<dbReference type="InterPro" id="IPR011032">
    <property type="entry name" value="GroES-like_sf"/>
</dbReference>
<evidence type="ECO:0000256" key="2">
    <source>
        <dbReference type="ARBA" id="ARBA00022833"/>
    </source>
</evidence>
<dbReference type="InterPro" id="IPR013149">
    <property type="entry name" value="ADH-like_C"/>
</dbReference>
<dbReference type="GO" id="GO:0008270">
    <property type="term" value="F:zinc ion binding"/>
    <property type="evidence" value="ECO:0007669"/>
    <property type="project" value="InterPro"/>
</dbReference>
<proteinExistence type="inferred from homology"/>
<dbReference type="InterPro" id="IPR013154">
    <property type="entry name" value="ADH-like_N"/>
</dbReference>
<name>S3JA79_9ENTR</name>
<dbReference type="InterPro" id="IPR020843">
    <property type="entry name" value="ER"/>
</dbReference>